<reference evidence="4" key="2">
    <citation type="journal article" date="2023" name="Cell">
        <title>Cryo-EM structure of the RADAR supramolecular anti-phage defense complex.</title>
        <authorList>
            <person name="Duncan-Lowey B."/>
            <person name="Tal N."/>
            <person name="Johnson A.G."/>
            <person name="Rawson S."/>
            <person name="Mayer M.L."/>
            <person name="Doron S."/>
            <person name="Millman A."/>
            <person name="Melamed S."/>
            <person name="Fedorenko T."/>
            <person name="Kacen A."/>
            <person name="Brandis A."/>
            <person name="Mehlman T."/>
            <person name="Amitai G."/>
            <person name="Sorek R."/>
            <person name="Kranzusch P.J."/>
        </authorList>
    </citation>
    <scope>STRUCTURE BY ELECTRON MICROSCOPY (2.50 ANGSTROMS)</scope>
</reference>
<proteinExistence type="evidence at protein level"/>
<protein>
    <recommendedName>
        <fullName evidence="1">KAP NTPase domain-containing protein</fullName>
    </recommendedName>
</protein>
<evidence type="ECO:0000259" key="1">
    <source>
        <dbReference type="Pfam" id="PF07693"/>
    </source>
</evidence>
<dbReference type="Gene3D" id="3.40.50.300">
    <property type="entry name" value="P-loop containing nucleotide triphosphate hydrolases"/>
    <property type="match status" value="1"/>
</dbReference>
<organism evidence="2 3">
    <name type="scientific">Streptococcus suis</name>
    <dbReference type="NCBI Taxonomy" id="1307"/>
    <lineage>
        <taxon>Bacteria</taxon>
        <taxon>Bacillati</taxon>
        <taxon>Bacillota</taxon>
        <taxon>Bacilli</taxon>
        <taxon>Lactobacillales</taxon>
        <taxon>Streptococcaceae</taxon>
        <taxon>Streptococcus</taxon>
    </lineage>
</organism>
<name>A0A0Z8XTP6_STRSU</name>
<dbReference type="AlphaFoldDB" id="A0A0Z8XTP6"/>
<dbReference type="Proteomes" id="UP000074903">
    <property type="component" value="Unassembled WGS sequence"/>
</dbReference>
<dbReference type="EMBL" id="FILX01000043">
    <property type="protein sequence ID" value="CYX98287.1"/>
    <property type="molecule type" value="Genomic_DNA"/>
</dbReference>
<dbReference type="SMR" id="A0A0Z8XTP6"/>
<sequence length="907" mass="106274">MTKINWEKYKKVIKKEFSEKEETEEVKNYIFSSQLDKVNLILEHMDTVGGIHSRNIAITGDRGTGKTSFIETLKLVLEKQNYYVFDIVSPTVLSSHLNILEIVISSIYREIDQFIDSHDVHDRGRLIQHLKKVMNAIAVEKKQSDYFKQSKPEIEMLTDLSHRTFLDEEIKELFCYFKKVLNNRQDSCKEVIKDLVLIIDDLDLVENNLVYDLLRDIQHYLDSQLIVIFAYKEGQLEQSMFEHLAKGNEALLNHGVIDSNAIFGQIERFLTKLVPLSNRIPLFKQDELLNKTIGEFLASLDPSYGVGENLEFITKDSEKNKNNLTIREWFYESIFYRTNLKLDPIDIREEASRLMPKTLREMVQLCEELHSMQVITRSMDKLAGVEGLRKNIGAFRRYIGYKNSTYFNLATMEFFQKWELAESHQANYLAYHFLMSYYQESFEQNQKLGYPLNLSKSGYPLTLRTMEPYNITLGDIYALMEELKYTEGISADTYYIVYILKVYYSLRLSELLYNVVLHHKLFVHVKEEATTFYMATSTEELQIEKNHEQEATKLTDKEYREHIMTAIEKVPALQAYLELVNAQFMPQNFNYDRSGSRDDDFYLISWLKDDDLPEYSRLFKSLFLNSEVAAKGQIQRNIGKRESVFRYRNLYSYLPLQLTSATFYKIDFLAFAIKADLLMYNVVRFVEEEGDTIPYFMSNMFHIDVFVRHNYNENNNKGKFAYIAKQIVFGLWQGSNQRAHDLKHWYKSFDTVFGTKIEALHLLVDIAEQIKISDKQTTDVSALSEEQKRDEQAKKVAEKLAAIYHHIGMSRILSRLHQLPFIAEIKSNKELLQHFSEAIVKLEKYASDTINVGNLSQFRESLKKIGQTYPSIQVLVDKLHRKQKLYVEFIQDFIETVNKLGEADESN</sequence>
<evidence type="ECO:0000313" key="3">
    <source>
        <dbReference type="Proteomes" id="UP000074903"/>
    </source>
</evidence>
<evidence type="ECO:0007829" key="4">
    <source>
        <dbReference type="PDB" id="8FNU"/>
    </source>
</evidence>
<dbReference type="RefSeq" id="WP_044765808.1">
    <property type="nucleotide sequence ID" value="NZ_CEHB01000151.1"/>
</dbReference>
<dbReference type="Pfam" id="PF07693">
    <property type="entry name" value="KAP_NTPase"/>
    <property type="match status" value="1"/>
</dbReference>
<feature type="domain" description="KAP NTPase" evidence="1">
    <location>
        <begin position="55"/>
        <end position="246"/>
    </location>
</feature>
<accession>A0A0Z8XTP6</accession>
<dbReference type="InterPro" id="IPR011646">
    <property type="entry name" value="KAP_P-loop"/>
</dbReference>
<dbReference type="SUPFAM" id="SSF52540">
    <property type="entry name" value="P-loop containing nucleoside triphosphate hydrolases"/>
    <property type="match status" value="1"/>
</dbReference>
<dbReference type="EMDB" id="EMD-29326"/>
<gene>
    <name evidence="2" type="ORF">ERS132531_01777</name>
</gene>
<dbReference type="PDB" id="8FNU">
    <property type="method" value="EM"/>
    <property type="resolution" value="2.50 A"/>
    <property type="chains" value="A/B/C/D/E/F/G=1-907"/>
</dbReference>
<dbReference type="InterPro" id="IPR027417">
    <property type="entry name" value="P-loop_NTPase"/>
</dbReference>
<evidence type="ECO:0000313" key="2">
    <source>
        <dbReference type="EMBL" id="CYX98287.1"/>
    </source>
</evidence>
<keyword evidence="4" id="KW-0002">3D-structure</keyword>
<reference evidence="2 3" key="1">
    <citation type="submission" date="2016-02" db="EMBL/GenBank/DDBJ databases">
        <authorList>
            <consortium name="Pathogen Informatics"/>
        </authorList>
    </citation>
    <scope>NUCLEOTIDE SEQUENCE [LARGE SCALE GENOMIC DNA]</scope>
    <source>
        <strain evidence="2 3">SS993</strain>
    </source>
</reference>